<evidence type="ECO:0000259" key="2">
    <source>
        <dbReference type="Pfam" id="PF01206"/>
    </source>
</evidence>
<dbReference type="Pfam" id="PF01206">
    <property type="entry name" value="TusA"/>
    <property type="match status" value="1"/>
</dbReference>
<evidence type="ECO:0000256" key="1">
    <source>
        <dbReference type="ARBA" id="ARBA00008984"/>
    </source>
</evidence>
<reference evidence="3" key="1">
    <citation type="journal article" date="2012" name="PLoS ONE">
        <title>Gene sets for utilization of primary and secondary nutrition supplies in the distal gut of endangered iberian lynx.</title>
        <authorList>
            <person name="Alcaide M."/>
            <person name="Messina E."/>
            <person name="Richter M."/>
            <person name="Bargiela R."/>
            <person name="Peplies J."/>
            <person name="Huws S.A."/>
            <person name="Newbold C.J."/>
            <person name="Golyshin P.N."/>
            <person name="Simon M.A."/>
            <person name="Lopez G."/>
            <person name="Yakimov M.M."/>
            <person name="Ferrer M."/>
        </authorList>
    </citation>
    <scope>NUCLEOTIDE SEQUENCE</scope>
</reference>
<feature type="domain" description="UPF0033" evidence="2">
    <location>
        <begin position="5"/>
        <end position="72"/>
    </location>
</feature>
<dbReference type="GO" id="GO:0016740">
    <property type="term" value="F:transferase activity"/>
    <property type="evidence" value="ECO:0007669"/>
    <property type="project" value="UniProtKB-KW"/>
</dbReference>
<dbReference type="PANTHER" id="PTHR33279:SF6">
    <property type="entry name" value="SULFUR CARRIER PROTEIN YEDF-RELATED"/>
    <property type="match status" value="1"/>
</dbReference>
<proteinExistence type="inferred from homology"/>
<dbReference type="EC" id="2.8.1.-" evidence="3"/>
<dbReference type="Gene3D" id="3.30.110.40">
    <property type="entry name" value="TusA-like domain"/>
    <property type="match status" value="1"/>
</dbReference>
<accession>J9G8W0</accession>
<keyword evidence="3" id="KW-0808">Transferase</keyword>
<name>J9G8W0_9ZZZZ</name>
<comment type="similarity">
    <text evidence="1">Belongs to the sulfur carrier protein TusA family.</text>
</comment>
<dbReference type="InterPro" id="IPR036868">
    <property type="entry name" value="TusA-like_sf"/>
</dbReference>
<dbReference type="PANTHER" id="PTHR33279">
    <property type="entry name" value="SULFUR CARRIER PROTEIN YEDF-RELATED"/>
    <property type="match status" value="1"/>
</dbReference>
<sequence>MYKEVINALGQQCPIPVVMATRALREMREPGVLEVYVDNEAAVQNVTRMASGHQFAAESRQTGEKEYVVSIQVTRVEEGAKPAQPCEEAPAAAAAVPGGDYVVAITDEVMG</sequence>
<organism evidence="3">
    <name type="scientific">gut metagenome</name>
    <dbReference type="NCBI Taxonomy" id="749906"/>
    <lineage>
        <taxon>unclassified sequences</taxon>
        <taxon>metagenomes</taxon>
        <taxon>organismal metagenomes</taxon>
    </lineage>
</organism>
<comment type="caution">
    <text evidence="3">The sequence shown here is derived from an EMBL/GenBank/DDBJ whole genome shotgun (WGS) entry which is preliminary data.</text>
</comment>
<dbReference type="InterPro" id="IPR001455">
    <property type="entry name" value="TusA-like"/>
</dbReference>
<dbReference type="EMBL" id="AMCI01005555">
    <property type="protein sequence ID" value="EJW95909.1"/>
    <property type="molecule type" value="Genomic_DNA"/>
</dbReference>
<gene>
    <name evidence="3" type="ORF">EVA_15984</name>
</gene>
<evidence type="ECO:0000313" key="3">
    <source>
        <dbReference type="EMBL" id="EJW95909.1"/>
    </source>
</evidence>
<feature type="non-terminal residue" evidence="3">
    <location>
        <position position="111"/>
    </location>
</feature>
<protein>
    <submittedName>
        <fullName evidence="3">Protein containing SirA-like domain protein</fullName>
        <ecNumber evidence="3">2.8.1.-</ecNumber>
    </submittedName>
</protein>
<dbReference type="AlphaFoldDB" id="J9G8W0"/>
<dbReference type="SUPFAM" id="SSF64307">
    <property type="entry name" value="SirA-like"/>
    <property type="match status" value="1"/>
</dbReference>